<comment type="caution">
    <text evidence="1">The sequence shown here is derived from an EMBL/GenBank/DDBJ whole genome shotgun (WGS) entry which is preliminary data.</text>
</comment>
<accession>A0ABU1IQ08</accession>
<dbReference type="EMBL" id="JAVDQG010000006">
    <property type="protein sequence ID" value="MDR6226879.1"/>
    <property type="molecule type" value="Genomic_DNA"/>
</dbReference>
<organism evidence="1 2">
    <name type="scientific">Desmospora profundinema</name>
    <dbReference type="NCBI Taxonomy" id="1571184"/>
    <lineage>
        <taxon>Bacteria</taxon>
        <taxon>Bacillati</taxon>
        <taxon>Bacillota</taxon>
        <taxon>Bacilli</taxon>
        <taxon>Bacillales</taxon>
        <taxon>Thermoactinomycetaceae</taxon>
        <taxon>Desmospora</taxon>
    </lineage>
</organism>
<proteinExistence type="predicted"/>
<gene>
    <name evidence="1" type="ORF">JOE21_002889</name>
</gene>
<reference evidence="1 2" key="1">
    <citation type="submission" date="2023-07" db="EMBL/GenBank/DDBJ databases">
        <title>Genomic Encyclopedia of Type Strains, Phase IV (KMG-IV): sequencing the most valuable type-strain genomes for metagenomic binning, comparative biology and taxonomic classification.</title>
        <authorList>
            <person name="Goeker M."/>
        </authorList>
    </citation>
    <scope>NUCLEOTIDE SEQUENCE [LARGE SCALE GENOMIC DNA]</scope>
    <source>
        <strain evidence="1 2">DSM 45903</strain>
    </source>
</reference>
<protein>
    <submittedName>
        <fullName evidence="1">Uncharacterized protein</fullName>
    </submittedName>
</protein>
<evidence type="ECO:0000313" key="2">
    <source>
        <dbReference type="Proteomes" id="UP001185012"/>
    </source>
</evidence>
<dbReference type="Proteomes" id="UP001185012">
    <property type="component" value="Unassembled WGS sequence"/>
</dbReference>
<name>A0ABU1IQ08_9BACL</name>
<evidence type="ECO:0000313" key="1">
    <source>
        <dbReference type="EMBL" id="MDR6226879.1"/>
    </source>
</evidence>
<keyword evidence="2" id="KW-1185">Reference proteome</keyword>
<dbReference type="RefSeq" id="WP_309867377.1">
    <property type="nucleotide sequence ID" value="NZ_JAVDQG010000006.1"/>
</dbReference>
<sequence length="86" mass="10246">MGQFRWTDRKKGIERVAVYVSRGFTLEESIDGMLAENRYAVGEGMSELQRKRLGNDAQALVEEWQVERKQEQKRETYIPAWIRLRR</sequence>